<proteinExistence type="predicted"/>
<dbReference type="InterPro" id="IPR027417">
    <property type="entry name" value="P-loop_NTPase"/>
</dbReference>
<dbReference type="EMBL" id="SOZD01000001">
    <property type="protein sequence ID" value="TFF26968.1"/>
    <property type="molecule type" value="Genomic_DNA"/>
</dbReference>
<dbReference type="OrthoDB" id="9758751at2"/>
<dbReference type="SUPFAM" id="SSF52540">
    <property type="entry name" value="P-loop containing nucleoside triphosphate hydrolases"/>
    <property type="match status" value="1"/>
</dbReference>
<evidence type="ECO:0000313" key="3">
    <source>
        <dbReference type="EMBL" id="TFF20667.1"/>
    </source>
</evidence>
<dbReference type="Pfam" id="PF05872">
    <property type="entry name" value="HerA_C"/>
    <property type="match status" value="2"/>
</dbReference>
<dbReference type="AlphaFoldDB" id="A0A4Y8RGI8"/>
<sequence length="581" mass="63534">MAETDRIYLGASRNDDGTVGQGEYLDLKLANRHGLVTGATGTGKTVTLQVLAEGFSDAGVPVFCADIKGDLSGLSQRGEAKDFLVKRAAEIGLEPYYNDLYPAVFWDIFGEKGHPIRATISEMGPLLLSRLMSLSEAQEGVLNIAFKIADDEGLLLLDLKDLQAMLAHVAEQSSEISKLYGNVSKASVGAIQRSLLVLEQQGAESFFGEPALKIDDLMRTDRDGRGFVNVLAADRLMMNPRLYATFLLWLLSELFEELPEIGDPEKPKLVFFFDEAHLLFDGAPSILVERVEQVVKLIRSKGVGVYFVTQNPLDVPEGVLAQLGNRIQHALRAYTPREQKAVKTAAETFRPNPAFNAFEAITTLGVGEALVSTLGKGGVPSVVERTLIRPPAARLGPVSDEERAETMRQSPVAGLYDHSIDSESAYEILVERAGAELKREEEEREREAEAARQREAAERAGQEARAEAARRRAEAVDEKGDDGRGPWGGGSSVPRSRRTRTGFQIPDFGLGGDGRDDAEDYAEYADDQPRRRAPRRKATRSSGYQRQTVTETIMKQVGRTVASTVTTAIVRGILGSLKRGK</sequence>
<dbReference type="Gene3D" id="3.40.50.300">
    <property type="entry name" value="P-loop containing nucleotide triphosphate hydrolases"/>
    <property type="match status" value="2"/>
</dbReference>
<dbReference type="PANTHER" id="PTHR30121">
    <property type="entry name" value="UNCHARACTERIZED PROTEIN YJGR-RELATED"/>
    <property type="match status" value="1"/>
</dbReference>
<gene>
    <name evidence="4" type="ORF">E3C22_00315</name>
    <name evidence="3" type="ORF">E3C22_17355</name>
</gene>
<dbReference type="RefSeq" id="WP_134759117.1">
    <property type="nucleotide sequence ID" value="NZ_SOZD01000001.1"/>
</dbReference>
<evidence type="ECO:0000259" key="2">
    <source>
        <dbReference type="Pfam" id="PF05872"/>
    </source>
</evidence>
<reference evidence="3 5" key="1">
    <citation type="submission" date="2019-03" db="EMBL/GenBank/DDBJ databases">
        <title>Jiella endophytica sp. nov., a novel endophytic bacterium isolated from root of Ficus microcarpa Linn. f.</title>
        <authorList>
            <person name="Tuo L."/>
        </authorList>
    </citation>
    <scope>NUCLEOTIDE SEQUENCE [LARGE SCALE GENOMIC DNA]</scope>
    <source>
        <strain evidence="3 5">CBS5Q-3</strain>
    </source>
</reference>
<protein>
    <submittedName>
        <fullName evidence="3">DUF853 family protein</fullName>
    </submittedName>
</protein>
<keyword evidence="5" id="KW-1185">Reference proteome</keyword>
<feature type="domain" description="Helicase HerA-like C-terminal" evidence="2">
    <location>
        <begin position="533"/>
        <end position="578"/>
    </location>
</feature>
<feature type="domain" description="Helicase HerA-like C-terminal" evidence="2">
    <location>
        <begin position="15"/>
        <end position="472"/>
    </location>
</feature>
<dbReference type="InterPro" id="IPR051162">
    <property type="entry name" value="T4SS_component"/>
</dbReference>
<organism evidence="3 5">
    <name type="scientific">Jiella endophytica</name>
    <dbReference type="NCBI Taxonomy" id="2558362"/>
    <lineage>
        <taxon>Bacteria</taxon>
        <taxon>Pseudomonadati</taxon>
        <taxon>Pseudomonadota</taxon>
        <taxon>Alphaproteobacteria</taxon>
        <taxon>Hyphomicrobiales</taxon>
        <taxon>Aurantimonadaceae</taxon>
        <taxon>Jiella</taxon>
    </lineage>
</organism>
<evidence type="ECO:0000256" key="1">
    <source>
        <dbReference type="SAM" id="MobiDB-lite"/>
    </source>
</evidence>
<evidence type="ECO:0000313" key="4">
    <source>
        <dbReference type="EMBL" id="TFF26968.1"/>
    </source>
</evidence>
<dbReference type="EMBL" id="SOZD01000005">
    <property type="protein sequence ID" value="TFF20667.1"/>
    <property type="molecule type" value="Genomic_DNA"/>
</dbReference>
<feature type="compositionally biased region" description="Basic and acidic residues" evidence="1">
    <location>
        <begin position="436"/>
        <end position="484"/>
    </location>
</feature>
<evidence type="ECO:0000313" key="5">
    <source>
        <dbReference type="Proteomes" id="UP000298179"/>
    </source>
</evidence>
<dbReference type="Proteomes" id="UP000298179">
    <property type="component" value="Unassembled WGS sequence"/>
</dbReference>
<name>A0A4Y8RGI8_9HYPH</name>
<feature type="compositionally biased region" description="Acidic residues" evidence="1">
    <location>
        <begin position="516"/>
        <end position="526"/>
    </location>
</feature>
<comment type="caution">
    <text evidence="3">The sequence shown here is derived from an EMBL/GenBank/DDBJ whole genome shotgun (WGS) entry which is preliminary data.</text>
</comment>
<dbReference type="PANTHER" id="PTHR30121:SF6">
    <property type="entry name" value="SLR6007 PROTEIN"/>
    <property type="match status" value="1"/>
</dbReference>
<accession>A0A4Y8RGI8</accession>
<dbReference type="CDD" id="cd01127">
    <property type="entry name" value="TrwB_TraG_TraD_VirD4"/>
    <property type="match status" value="1"/>
</dbReference>
<feature type="region of interest" description="Disordered" evidence="1">
    <location>
        <begin position="436"/>
        <end position="547"/>
    </location>
</feature>
<dbReference type="InterPro" id="IPR033186">
    <property type="entry name" value="HerA_C"/>
</dbReference>